<dbReference type="Pfam" id="PF13038">
    <property type="entry name" value="DUF3899"/>
    <property type="match status" value="1"/>
</dbReference>
<feature type="transmembrane region" description="Helical" evidence="1">
    <location>
        <begin position="100"/>
        <end position="123"/>
    </location>
</feature>
<keyword evidence="1" id="KW-1133">Transmembrane helix</keyword>
<reference evidence="3" key="1">
    <citation type="journal article" date="2014" name="Int. J. Syst. Evol. Microbiol.">
        <title>Complete genome sequence of Corynebacterium casei LMG S-19264T (=DSM 44701T), isolated from a smear-ripened cheese.</title>
        <authorList>
            <consortium name="US DOE Joint Genome Institute (JGI-PGF)"/>
            <person name="Walter F."/>
            <person name="Albersmeier A."/>
            <person name="Kalinowski J."/>
            <person name="Ruckert C."/>
        </authorList>
    </citation>
    <scope>NUCLEOTIDE SEQUENCE</scope>
    <source>
        <strain evidence="3">CGMCC 1.12698</strain>
    </source>
</reference>
<protein>
    <recommendedName>
        <fullName evidence="2">DUF3899 domain-containing protein</fullName>
    </recommendedName>
</protein>
<keyword evidence="4" id="KW-1185">Reference proteome</keyword>
<evidence type="ECO:0000259" key="2">
    <source>
        <dbReference type="Pfam" id="PF13038"/>
    </source>
</evidence>
<feature type="transmembrane region" description="Helical" evidence="1">
    <location>
        <begin position="39"/>
        <end position="61"/>
    </location>
</feature>
<accession>A0A917AT37</accession>
<dbReference type="Proteomes" id="UP000605259">
    <property type="component" value="Unassembled WGS sequence"/>
</dbReference>
<feature type="domain" description="DUF3899" evidence="2">
    <location>
        <begin position="36"/>
        <end position="122"/>
    </location>
</feature>
<feature type="transmembrane region" description="Helical" evidence="1">
    <location>
        <begin position="12"/>
        <end position="33"/>
    </location>
</feature>
<dbReference type="AlphaFoldDB" id="A0A917AT37"/>
<dbReference type="InterPro" id="IPR025007">
    <property type="entry name" value="DUF3899"/>
</dbReference>
<comment type="caution">
    <text evidence="3">The sequence shown here is derived from an EMBL/GenBank/DDBJ whole genome shotgun (WGS) entry which is preliminary data.</text>
</comment>
<dbReference type="EMBL" id="BMFK01000001">
    <property type="protein sequence ID" value="GGE72185.1"/>
    <property type="molecule type" value="Genomic_DNA"/>
</dbReference>
<name>A0A917AT37_9BACI</name>
<proteinExistence type="predicted"/>
<gene>
    <name evidence="3" type="ORF">GCM10007140_22650</name>
</gene>
<dbReference type="RefSeq" id="WP_188388453.1">
    <property type="nucleotide sequence ID" value="NZ_BMFK01000001.1"/>
</dbReference>
<organism evidence="3 4">
    <name type="scientific">Priestia taiwanensis</name>
    <dbReference type="NCBI Taxonomy" id="1347902"/>
    <lineage>
        <taxon>Bacteria</taxon>
        <taxon>Bacillati</taxon>
        <taxon>Bacillota</taxon>
        <taxon>Bacilli</taxon>
        <taxon>Bacillales</taxon>
        <taxon>Bacillaceae</taxon>
        <taxon>Priestia</taxon>
    </lineage>
</organism>
<evidence type="ECO:0000313" key="3">
    <source>
        <dbReference type="EMBL" id="GGE72185.1"/>
    </source>
</evidence>
<reference evidence="3" key="2">
    <citation type="submission" date="2020-09" db="EMBL/GenBank/DDBJ databases">
        <authorList>
            <person name="Sun Q."/>
            <person name="Zhou Y."/>
        </authorList>
    </citation>
    <scope>NUCLEOTIDE SEQUENCE</scope>
    <source>
        <strain evidence="3">CGMCC 1.12698</strain>
    </source>
</reference>
<evidence type="ECO:0000313" key="4">
    <source>
        <dbReference type="Proteomes" id="UP000605259"/>
    </source>
</evidence>
<sequence length="124" mass="14008">MEKYYKKTIITSIAILVLSVVFSPFVEGTSFAIKYINTLFSFSMFACIVGGLLFVVGQGFFNVTKYGMKKLAKTNKKKPVELLEEDNQDLKDVLYERNRYSLTIPFLVSGIILSVLTTIISLMI</sequence>
<keyword evidence="1" id="KW-0812">Transmembrane</keyword>
<evidence type="ECO:0000256" key="1">
    <source>
        <dbReference type="SAM" id="Phobius"/>
    </source>
</evidence>
<keyword evidence="1" id="KW-0472">Membrane</keyword>